<accession>A0A1G6LQW5</accession>
<evidence type="ECO:0000313" key="6">
    <source>
        <dbReference type="Proteomes" id="UP000199501"/>
    </source>
</evidence>
<proteinExistence type="predicted"/>
<name>A0A1G6LQW5_9PSEU</name>
<dbReference type="Proteomes" id="UP000199501">
    <property type="component" value="Unassembled WGS sequence"/>
</dbReference>
<dbReference type="STRING" id="1271860.SAMN05216174_102199"/>
<evidence type="ECO:0000313" key="5">
    <source>
        <dbReference type="EMBL" id="SDC45650.1"/>
    </source>
</evidence>
<feature type="domain" description="Methyltransferase" evidence="4">
    <location>
        <begin position="36"/>
        <end position="132"/>
    </location>
</feature>
<evidence type="ECO:0000259" key="4">
    <source>
        <dbReference type="Pfam" id="PF13649"/>
    </source>
</evidence>
<dbReference type="GO" id="GO:0008168">
    <property type="term" value="F:methyltransferase activity"/>
    <property type="evidence" value="ECO:0007669"/>
    <property type="project" value="UniProtKB-KW"/>
</dbReference>
<dbReference type="Pfam" id="PF13649">
    <property type="entry name" value="Methyltransf_25"/>
    <property type="match status" value="1"/>
</dbReference>
<dbReference type="OrthoDB" id="3366024at2"/>
<dbReference type="InterPro" id="IPR029063">
    <property type="entry name" value="SAM-dependent_MTases_sf"/>
</dbReference>
<dbReference type="RefSeq" id="WP_091448978.1">
    <property type="nucleotide sequence ID" value="NZ_FMZZ01000002.1"/>
</dbReference>
<evidence type="ECO:0000256" key="3">
    <source>
        <dbReference type="ARBA" id="ARBA00022691"/>
    </source>
</evidence>
<sequence length="252" mass="26874">MTVEGIDARPDALTRLRHSLAEANLVRHLPRGRQRILDVAGGGGRDSVRFAERGHEVTLLDPAGAMLAGAMRLADAHGVADRLHVVQATAEDTPHLFAPHEFDVVLCHNLLHFTDDREALLRAVTAALRPGGLLSVVNPNPAAEPLRAARRLDLDQALRALDSPTTHVAPLGVEIPACEAAAVTADLTTIGATVLAHYGIRCVADYLAEEAAADPTLLPGLERLELALSARLPYLLTARYFHLVARITGPVG</sequence>
<dbReference type="Gene3D" id="3.40.50.150">
    <property type="entry name" value="Vaccinia Virus protein VP39"/>
    <property type="match status" value="1"/>
</dbReference>
<gene>
    <name evidence="5" type="ORF">SAMN05216174_102199</name>
</gene>
<keyword evidence="3" id="KW-0949">S-adenosyl-L-methionine</keyword>
<evidence type="ECO:0000256" key="2">
    <source>
        <dbReference type="ARBA" id="ARBA00022679"/>
    </source>
</evidence>
<keyword evidence="6" id="KW-1185">Reference proteome</keyword>
<dbReference type="PANTHER" id="PTHR43464">
    <property type="entry name" value="METHYLTRANSFERASE"/>
    <property type="match status" value="1"/>
</dbReference>
<reference evidence="6" key="1">
    <citation type="submission" date="2016-10" db="EMBL/GenBank/DDBJ databases">
        <authorList>
            <person name="Varghese N."/>
            <person name="Submissions S."/>
        </authorList>
    </citation>
    <scope>NUCLEOTIDE SEQUENCE [LARGE SCALE GENOMIC DNA]</scope>
    <source>
        <strain evidence="6">IBRC-M 10403</strain>
    </source>
</reference>
<dbReference type="CDD" id="cd02440">
    <property type="entry name" value="AdoMet_MTases"/>
    <property type="match status" value="1"/>
</dbReference>
<organism evidence="5 6">
    <name type="scientific">Actinokineospora iranica</name>
    <dbReference type="NCBI Taxonomy" id="1271860"/>
    <lineage>
        <taxon>Bacteria</taxon>
        <taxon>Bacillati</taxon>
        <taxon>Actinomycetota</taxon>
        <taxon>Actinomycetes</taxon>
        <taxon>Pseudonocardiales</taxon>
        <taxon>Pseudonocardiaceae</taxon>
        <taxon>Actinokineospora</taxon>
    </lineage>
</organism>
<dbReference type="GO" id="GO:0032259">
    <property type="term" value="P:methylation"/>
    <property type="evidence" value="ECO:0007669"/>
    <property type="project" value="UniProtKB-KW"/>
</dbReference>
<keyword evidence="2 5" id="KW-0808">Transferase</keyword>
<dbReference type="AlphaFoldDB" id="A0A1G6LQW5"/>
<dbReference type="InterPro" id="IPR041698">
    <property type="entry name" value="Methyltransf_25"/>
</dbReference>
<dbReference type="SUPFAM" id="SSF53335">
    <property type="entry name" value="S-adenosyl-L-methionine-dependent methyltransferases"/>
    <property type="match status" value="1"/>
</dbReference>
<protein>
    <submittedName>
        <fullName evidence="5">S-adenosylmethionine-dependent methyltransferase</fullName>
    </submittedName>
</protein>
<dbReference type="PANTHER" id="PTHR43464:SF19">
    <property type="entry name" value="UBIQUINONE BIOSYNTHESIS O-METHYLTRANSFERASE, MITOCHONDRIAL"/>
    <property type="match status" value="1"/>
</dbReference>
<keyword evidence="1 5" id="KW-0489">Methyltransferase</keyword>
<dbReference type="EMBL" id="FMZZ01000002">
    <property type="protein sequence ID" value="SDC45650.1"/>
    <property type="molecule type" value="Genomic_DNA"/>
</dbReference>
<evidence type="ECO:0000256" key="1">
    <source>
        <dbReference type="ARBA" id="ARBA00022603"/>
    </source>
</evidence>